<sequence length="120" mass="13653">MNIKILLSSILLFSSNTLLATELCDSTSNKCAQIGSGAAWLLSIIETSKHVCTSSEDVHYWLEENKWLIKKIKSEEPEYAHFLEMQSNSFWKTGNPEIQDNCDKVTELVHNEHPLNSSLR</sequence>
<reference evidence="2 3" key="1">
    <citation type="submission" date="2023-09" db="EMBL/GenBank/DDBJ databases">
        <authorList>
            <person name="Qi X."/>
        </authorList>
    </citation>
    <scope>NUCLEOTIDE SEQUENCE [LARGE SCALE GENOMIC DNA]</scope>
    <source>
        <strain evidence="2 3">S1-1</strain>
    </source>
</reference>
<dbReference type="Proteomes" id="UP001301442">
    <property type="component" value="Chromosome"/>
</dbReference>
<organism evidence="2 3">
    <name type="scientific">Thalassotalea fonticola</name>
    <dbReference type="NCBI Taxonomy" id="3065649"/>
    <lineage>
        <taxon>Bacteria</taxon>
        <taxon>Pseudomonadati</taxon>
        <taxon>Pseudomonadota</taxon>
        <taxon>Gammaproteobacteria</taxon>
        <taxon>Alteromonadales</taxon>
        <taxon>Colwelliaceae</taxon>
        <taxon>Thalassotalea</taxon>
    </lineage>
</organism>
<feature type="chain" id="PRO_5046802295" description="DUF3015 domain-containing protein" evidence="1">
    <location>
        <begin position="21"/>
        <end position="120"/>
    </location>
</feature>
<proteinExistence type="predicted"/>
<evidence type="ECO:0000313" key="3">
    <source>
        <dbReference type="Proteomes" id="UP001301442"/>
    </source>
</evidence>
<protein>
    <recommendedName>
        <fullName evidence="4">DUF3015 domain-containing protein</fullName>
    </recommendedName>
</protein>
<evidence type="ECO:0000313" key="2">
    <source>
        <dbReference type="EMBL" id="WOH38224.1"/>
    </source>
</evidence>
<dbReference type="RefSeq" id="WP_348396997.1">
    <property type="nucleotide sequence ID" value="NZ_CP136600.1"/>
</dbReference>
<feature type="signal peptide" evidence="1">
    <location>
        <begin position="1"/>
        <end position="20"/>
    </location>
</feature>
<dbReference type="EMBL" id="CP136600">
    <property type="protein sequence ID" value="WOH38224.1"/>
    <property type="molecule type" value="Genomic_DNA"/>
</dbReference>
<evidence type="ECO:0000256" key="1">
    <source>
        <dbReference type="SAM" id="SignalP"/>
    </source>
</evidence>
<name>A0ABZ0GR88_9GAMM</name>
<evidence type="ECO:0008006" key="4">
    <source>
        <dbReference type="Google" id="ProtNLM"/>
    </source>
</evidence>
<keyword evidence="1" id="KW-0732">Signal</keyword>
<keyword evidence="3" id="KW-1185">Reference proteome</keyword>
<gene>
    <name evidence="2" type="ORF">RI844_03020</name>
</gene>
<accession>A0ABZ0GR88</accession>